<keyword evidence="23" id="KW-1185">Reference proteome</keyword>
<proteinExistence type="predicted"/>
<dbReference type="FunFam" id="2.30.42.10:FF:000057">
    <property type="entry name" value="multiple PDZ domain protein isoform X1"/>
    <property type="match status" value="1"/>
</dbReference>
<sequence length="1899" mass="202308">MLETIDTHRALQAVERLQAKLRERGDIANEEKLSLLKSVLQSPLFNQILNLQTSVLRDQVNVPPTVPSSGEPPHLPHPGASVGSLPHNESYLLAQQNGSPANMLEATPRSNTPQINGKSSSDELELLIRNMAQGRLVETLELVKPLSGGLGFSVVGLKSENRGELGIFVQEIQEGSVAHRDGRLKEADQILAINGQVLDQTITHQQAISILQKAKDNVQLVVARGTFPQLISPVVSRSPSAASTISAHSNPVHWQHVETIELVNDGSGLGFGIVGGKSTGVIVKTILPGGVADQHGRLCSGDHILKIGETDLAGMSSEQVAQVLRQCGNRVKLVIARGPIEEPPPPAVPPGTPVPSSTPEKQVTAETCVDNSEDGEMFDVELSKNIQGLGITIAGYIGDKNSEPSGIFVKSITKGSAVEHDGRIHIGDQIIAVDGTNLQGFTNQQAVEVLRHTGQTVRLTLIRRGLKQENHIQPHEDFCAAVEKGLIFQTMNNGTAKESCEAEQGSPSLTCSTSVLPVGEDIKPQQSGFPLTSTEEAALQSKWQRIMGNNYNIVVAHVTKFSESSGLGISLEATVGHHFIRSILPEGPVGRCGKLFSGDELLEVNEISLLGENHKDVVNILKELPIKVMMVCCRPAVPTSVQSPLDEAQLTEKSHIDLGGFTGSSETEGTGLEMTEVGQNIDEVQGSSMAMWETEIQHIELDKGSMGLGFSILDYQDPVDPANTVIVIRSLVPGGVAEQDGRLLPGDRLMFVNDINLENGILEEAVQALKGAPAGTVRIGVAKPLPLSPEEGYVSAKEDSFFYTAQSLEEEGPADAALFHAELAMVDSSEADLADESTFESQYSPDNDGTFQASITALHGTAYCDDLNYNLSLPSSTPKVKRKDHLIDAYLMEESYSEPSKGCATIQNANQNKLEKTITIAKGNSSLGMTVSSNKDGSGMIVRSIIHGGSISRDGRISVGDCILSINGETTTNLTNVQARAMLRRHSLIGPDIKTNIQEEYIDKNSFYVFNHCRVELWREPSKSLGISIVGGRGMGSRLSNGEVMRGIFIKHILEDSPAGKNGTLKTGDRIVEVDGIDLRDASHEQAVEAIRKAGNPVVFMVQSIINRPRASSQSDSEPEKTSFCNLALPPPSTFSGMSCDIAQSSSSKITEDVEKEDEFGYSCKKITQRYGNLPGELHMIELEKGRTGLGLSLAGNKDRAKMSVFIVGIDPNGAAVKDGRLQIADELLEINGQILYGRTHQNASSIIKCAPPKVKIIFIRNKDAVNQMAVCPANSIEPSLSSPGPLQNQEGESSATSPATSVDFTLYKNIQHIELPKDQGGLGIAISEEDTLNGVVIKSLTDYGAAGKDGRISVGDQILAVDDEVVVGYPIEKFISLLKTSKTIVKLTISSAEDSSQSPLQSPTPLSSAALGERKNIQQPAVVPPSGSPEPDTIKNTSRSSTPATLASDPATCPIIPGCETTIDISKGRTGLGLSIVGGADTLLGAIIINEVYEEGAASKDGRLWAGDQILEVNGIDLRNATHDEAINVLRQTPQKVRLTVYRDEAQYKEEDMYDVLSIELQKKPGKGLGLSIVGKRNDTGVFVSDIVKGGIADTDGRLMQGDQILMVNGEDVRNANQEAVAALLKCSLGTVRLEVGRIKAGPFHSERRTSQSSQVSEGSGSLSSFSFPGSGSNLPESYESGLKKNARKFHLLPLGPSDSLGVSIAGGVGSPLGDVPIFIAMMHPNGVAAQTQKLRVGDRIVSICGTSTEGMTHSQAVSLLKNASGTIEIQVVAGGDVSVITGHQQEPPTSSLSFAGLTSSSIFQDDLGPPQYKTITLDRGPDGLGFSIVGGYGSPHGDLPIYVKTVFAKGAAAEDGRLKRGDQIIAVNGQSLEGVTHEEAVAILKRTKGTVTLTVLS</sequence>
<feature type="region of interest" description="Disordered" evidence="19">
    <location>
        <begin position="340"/>
        <end position="362"/>
    </location>
</feature>
<reference evidence="22" key="2">
    <citation type="submission" date="2025-09" db="UniProtKB">
        <authorList>
            <consortium name="Ensembl"/>
        </authorList>
    </citation>
    <scope>IDENTIFICATION</scope>
</reference>
<dbReference type="GO" id="GO:0030425">
    <property type="term" value="C:dendrite"/>
    <property type="evidence" value="ECO:0007669"/>
    <property type="project" value="UniProtKB-SubCell"/>
</dbReference>
<keyword evidence="12" id="KW-0472">Membrane</keyword>
<dbReference type="CDD" id="cd10817">
    <property type="entry name" value="PDZ9_MUPP1-like"/>
    <property type="match status" value="1"/>
</dbReference>
<dbReference type="InterPro" id="IPR051342">
    <property type="entry name" value="PDZ_scaffold"/>
</dbReference>
<feature type="domain" description="PDZ" evidence="20">
    <location>
        <begin position="1816"/>
        <end position="1899"/>
    </location>
</feature>
<dbReference type="Pfam" id="PF09045">
    <property type="entry name" value="L27_2"/>
    <property type="match status" value="1"/>
</dbReference>
<dbReference type="InterPro" id="IPR001478">
    <property type="entry name" value="PDZ"/>
</dbReference>
<feature type="region of interest" description="Disordered" evidence="19">
    <location>
        <begin position="1419"/>
        <end position="1452"/>
    </location>
</feature>
<evidence type="ECO:0000256" key="19">
    <source>
        <dbReference type="SAM" id="MobiDB-lite"/>
    </source>
</evidence>
<feature type="region of interest" description="Disordered" evidence="19">
    <location>
        <begin position="1646"/>
        <end position="1672"/>
    </location>
</feature>
<dbReference type="GO" id="GO:0005923">
    <property type="term" value="C:bicellular tight junction"/>
    <property type="evidence" value="ECO:0007669"/>
    <property type="project" value="UniProtKB-SubCell"/>
</dbReference>
<evidence type="ECO:0000256" key="12">
    <source>
        <dbReference type="ARBA" id="ARBA00023136"/>
    </source>
</evidence>
<keyword evidence="7" id="KW-0597">Phosphoprotein</keyword>
<feature type="region of interest" description="Disordered" evidence="19">
    <location>
        <begin position="1280"/>
        <end position="1299"/>
    </location>
</feature>
<evidence type="ECO:0000256" key="11">
    <source>
        <dbReference type="ARBA" id="ARBA00023018"/>
    </source>
</evidence>
<evidence type="ECO:0000256" key="4">
    <source>
        <dbReference type="ARBA" id="ARBA00022427"/>
    </source>
</evidence>
<dbReference type="InterPro" id="IPR036892">
    <property type="entry name" value="L27_dom_sf"/>
</dbReference>
<dbReference type="CDD" id="cd06670">
    <property type="entry name" value="PDZ6_MUPP1-like"/>
    <property type="match status" value="1"/>
</dbReference>
<evidence type="ECO:0000256" key="15">
    <source>
        <dbReference type="ARBA" id="ARBA00034105"/>
    </source>
</evidence>
<organism evidence="22 23">
    <name type="scientific">Sphenodon punctatus</name>
    <name type="common">Tuatara</name>
    <name type="synonym">Hatteria punctata</name>
    <dbReference type="NCBI Taxonomy" id="8508"/>
    <lineage>
        <taxon>Eukaryota</taxon>
        <taxon>Metazoa</taxon>
        <taxon>Chordata</taxon>
        <taxon>Craniata</taxon>
        <taxon>Vertebrata</taxon>
        <taxon>Euteleostomi</taxon>
        <taxon>Lepidosauria</taxon>
        <taxon>Sphenodontia</taxon>
        <taxon>Sphenodontidae</taxon>
        <taxon>Sphenodon</taxon>
    </lineage>
</organism>
<keyword evidence="11" id="KW-0770">Synapse</keyword>
<dbReference type="CDD" id="cd06689">
    <property type="entry name" value="PDZ1_MUPP1-like"/>
    <property type="match status" value="1"/>
</dbReference>
<dbReference type="Pfam" id="PF00595">
    <property type="entry name" value="PDZ"/>
    <property type="match status" value="12"/>
</dbReference>
<dbReference type="CDD" id="cd06675">
    <property type="entry name" value="PDZ12_MUPP1-like"/>
    <property type="match status" value="1"/>
</dbReference>
<feature type="domain" description="PDZ" evidence="20">
    <location>
        <begin position="1559"/>
        <end position="1641"/>
    </location>
</feature>
<evidence type="ECO:0000256" key="5">
    <source>
        <dbReference type="ARBA" id="ARBA00022475"/>
    </source>
</evidence>
<feature type="domain" description="PDZ" evidence="20">
    <location>
        <begin position="379"/>
        <end position="465"/>
    </location>
</feature>
<feature type="domain" description="PDZ" evidence="20">
    <location>
        <begin position="139"/>
        <end position="226"/>
    </location>
</feature>
<keyword evidence="13" id="KW-0966">Cell projection</keyword>
<evidence type="ECO:0000313" key="22">
    <source>
        <dbReference type="Ensembl" id="ENSSPUP00000013847.1"/>
    </source>
</evidence>
<keyword evidence="8" id="KW-0771">Synaptosome</keyword>
<dbReference type="InterPro" id="IPR015132">
    <property type="entry name" value="L27_2"/>
</dbReference>
<dbReference type="SMART" id="SM00228">
    <property type="entry name" value="PDZ"/>
    <property type="match status" value="13"/>
</dbReference>
<dbReference type="GO" id="GO:0016327">
    <property type="term" value="C:apicolateral plasma membrane"/>
    <property type="evidence" value="ECO:0007669"/>
    <property type="project" value="Ensembl"/>
</dbReference>
<evidence type="ECO:0000256" key="10">
    <source>
        <dbReference type="ARBA" id="ARBA00022949"/>
    </source>
</evidence>
<accession>A0A8D0H0E4</accession>
<feature type="domain" description="PDZ" evidence="20">
    <location>
        <begin position="1180"/>
        <end position="1263"/>
    </location>
</feature>
<feature type="domain" description="PDZ" evidence="20">
    <location>
        <begin position="1014"/>
        <end position="1102"/>
    </location>
</feature>
<dbReference type="GO" id="GO:0016324">
    <property type="term" value="C:apical plasma membrane"/>
    <property type="evidence" value="ECO:0007669"/>
    <property type="project" value="UniProtKB-SubCell"/>
</dbReference>
<dbReference type="SUPFAM" id="SSF101288">
    <property type="entry name" value="L27 domain"/>
    <property type="match status" value="1"/>
</dbReference>
<dbReference type="CDD" id="cd06669">
    <property type="entry name" value="PDZ5_MUPP1-like"/>
    <property type="match status" value="1"/>
</dbReference>
<dbReference type="InterPro" id="IPR036034">
    <property type="entry name" value="PDZ_sf"/>
</dbReference>
<protein>
    <recommendedName>
        <fullName evidence="17">Multiple PDZ domain protein</fullName>
    </recommendedName>
    <alternativeName>
        <fullName evidence="18">Multi-PDZ domain protein 1</fullName>
    </alternativeName>
</protein>
<dbReference type="GO" id="GO:0014069">
    <property type="term" value="C:postsynaptic density"/>
    <property type="evidence" value="ECO:0007669"/>
    <property type="project" value="UniProtKB-SubCell"/>
</dbReference>
<dbReference type="PROSITE" id="PS50106">
    <property type="entry name" value="PDZ"/>
    <property type="match status" value="13"/>
</dbReference>
<dbReference type="PANTHER" id="PTHR19964:SF10">
    <property type="entry name" value="MULTIPLE PDZ DOMAIN PROTEIN"/>
    <property type="match status" value="1"/>
</dbReference>
<comment type="subcellular location">
    <subcellularLocation>
        <location evidence="1">Apical cell membrane</location>
    </subcellularLocation>
    <subcellularLocation>
        <location evidence="3">Cell junction</location>
        <location evidence="3">Tight junction</location>
    </subcellularLocation>
    <subcellularLocation>
        <location evidence="2">Cell projection</location>
        <location evidence="2">Dendrite</location>
    </subcellularLocation>
    <subcellularLocation>
        <location evidence="15">Postsynaptic density</location>
    </subcellularLocation>
    <subcellularLocation>
        <location evidence="14">Synapse</location>
        <location evidence="14">Synaptosome</location>
    </subcellularLocation>
</comment>
<feature type="domain" description="PDZ" evidence="20">
    <location>
        <begin position="555"/>
        <end position="636"/>
    </location>
</feature>
<dbReference type="InterPro" id="IPR032078">
    <property type="entry name" value="MPDZ_u10"/>
</dbReference>
<dbReference type="CDD" id="cd06672">
    <property type="entry name" value="PDZ8_MUPP1-PDZ7_PATJ-PDZ2_INAD-like"/>
    <property type="match status" value="1"/>
</dbReference>
<evidence type="ECO:0000256" key="6">
    <source>
        <dbReference type="ARBA" id="ARBA00022481"/>
    </source>
</evidence>
<dbReference type="Gene3D" id="2.30.42.10">
    <property type="match status" value="13"/>
</dbReference>
<feature type="domain" description="PDZ" evidence="20">
    <location>
        <begin position="1313"/>
        <end position="1394"/>
    </location>
</feature>
<dbReference type="PANTHER" id="PTHR19964">
    <property type="entry name" value="MULTIPLE PDZ DOMAIN PROTEIN"/>
    <property type="match status" value="1"/>
</dbReference>
<dbReference type="CDD" id="cd06673">
    <property type="entry name" value="PDZ10_MUPP1-PDZ8_PATJ-like"/>
    <property type="match status" value="1"/>
</dbReference>
<dbReference type="FunFam" id="2.30.42.10:FF:000070">
    <property type="entry name" value="Multiple PDZ domain protein"/>
    <property type="match status" value="1"/>
</dbReference>
<dbReference type="Gene3D" id="1.20.1440.360">
    <property type="match status" value="1"/>
</dbReference>
<evidence type="ECO:0000256" key="8">
    <source>
        <dbReference type="ARBA" id="ARBA00022599"/>
    </source>
</evidence>
<dbReference type="GeneTree" id="ENSGT00940000155586"/>
<dbReference type="FunFam" id="2.30.42.10:FF:000072">
    <property type="entry name" value="multiple PDZ domain protein isoform X1"/>
    <property type="match status" value="1"/>
</dbReference>
<evidence type="ECO:0000259" key="20">
    <source>
        <dbReference type="PROSITE" id="PS50106"/>
    </source>
</evidence>
<evidence type="ECO:0000256" key="7">
    <source>
        <dbReference type="ARBA" id="ARBA00022553"/>
    </source>
</evidence>
<dbReference type="SUPFAM" id="SSF50156">
    <property type="entry name" value="PDZ domain-like"/>
    <property type="match status" value="13"/>
</dbReference>
<feature type="domain" description="L27" evidence="21">
    <location>
        <begin position="3"/>
        <end position="63"/>
    </location>
</feature>
<evidence type="ECO:0000256" key="16">
    <source>
        <dbReference type="ARBA" id="ARBA00057502"/>
    </source>
</evidence>
<keyword evidence="4" id="KW-0796">Tight junction</keyword>
<name>A0A8D0H0E4_SPHPU</name>
<dbReference type="Proteomes" id="UP000694392">
    <property type="component" value="Unplaced"/>
</dbReference>
<keyword evidence="9" id="KW-0677">Repeat</keyword>
<dbReference type="FunFam" id="2.30.42.10:FF:000038">
    <property type="entry name" value="Multiple PDZ domain protein isoform X1"/>
    <property type="match status" value="1"/>
</dbReference>
<feature type="domain" description="PDZ" evidence="20">
    <location>
        <begin position="1463"/>
        <end position="1546"/>
    </location>
</feature>
<gene>
    <name evidence="22" type="primary">MPDZ</name>
</gene>
<evidence type="ECO:0000259" key="21">
    <source>
        <dbReference type="PROSITE" id="PS51022"/>
    </source>
</evidence>
<feature type="domain" description="PDZ" evidence="20">
    <location>
        <begin position="917"/>
        <end position="985"/>
    </location>
</feature>
<dbReference type="PROSITE" id="PS51022">
    <property type="entry name" value="L27"/>
    <property type="match status" value="1"/>
</dbReference>
<feature type="domain" description="PDZ" evidence="20">
    <location>
        <begin position="259"/>
        <end position="339"/>
    </location>
</feature>
<keyword evidence="5" id="KW-1003">Cell membrane</keyword>
<feature type="region of interest" description="Disordered" evidence="19">
    <location>
        <begin position="62"/>
        <end position="86"/>
    </location>
</feature>
<dbReference type="CDD" id="cd06674">
    <property type="entry name" value="PDZ11_MUPP1-PDZ9_PATJ-like"/>
    <property type="match status" value="1"/>
</dbReference>
<feature type="compositionally biased region" description="Low complexity" evidence="19">
    <location>
        <begin position="1652"/>
        <end position="1672"/>
    </location>
</feature>
<dbReference type="FunFam" id="2.30.42.10:FF:000051">
    <property type="entry name" value="Multiple PDZ domain protein isoform X1"/>
    <property type="match status" value="1"/>
</dbReference>
<dbReference type="CDD" id="cd06676">
    <property type="entry name" value="PDZ13_MUPP1-like"/>
    <property type="match status" value="1"/>
</dbReference>
<evidence type="ECO:0000256" key="1">
    <source>
        <dbReference type="ARBA" id="ARBA00004221"/>
    </source>
</evidence>
<evidence type="ECO:0000256" key="17">
    <source>
        <dbReference type="ARBA" id="ARBA00073626"/>
    </source>
</evidence>
<feature type="domain" description="PDZ" evidence="20">
    <location>
        <begin position="1681"/>
        <end position="1777"/>
    </location>
</feature>
<evidence type="ECO:0000256" key="14">
    <source>
        <dbReference type="ARBA" id="ARBA00034102"/>
    </source>
</evidence>
<comment type="function">
    <text evidence="16">Member of the NMDAR signaling complex that may play a role in control of AMPAR potentiation and synaptic plasticity in excitatory synapses. Promotes clustering of HT2RC at the cell surface.</text>
</comment>
<keyword evidence="10" id="KW-0965">Cell junction</keyword>
<dbReference type="Pfam" id="PF16667">
    <property type="entry name" value="MPDZ_u10"/>
    <property type="match status" value="1"/>
</dbReference>
<dbReference type="Ensembl" id="ENSSPUT00000014769.1">
    <property type="protein sequence ID" value="ENSSPUP00000013847.1"/>
    <property type="gene ID" value="ENSSPUG00000010621.1"/>
</dbReference>
<feature type="compositionally biased region" description="Polar residues" evidence="19">
    <location>
        <begin position="1435"/>
        <end position="1446"/>
    </location>
</feature>
<dbReference type="GO" id="GO:0005737">
    <property type="term" value="C:cytoplasm"/>
    <property type="evidence" value="ECO:0007669"/>
    <property type="project" value="Ensembl"/>
</dbReference>
<dbReference type="FunFam" id="2.30.42.10:FF:000093">
    <property type="entry name" value="multiple PDZ domain protein isoform X1"/>
    <property type="match status" value="1"/>
</dbReference>
<evidence type="ECO:0000256" key="18">
    <source>
        <dbReference type="ARBA" id="ARBA00075678"/>
    </source>
</evidence>
<evidence type="ECO:0000256" key="2">
    <source>
        <dbReference type="ARBA" id="ARBA00004279"/>
    </source>
</evidence>
<reference evidence="22" key="1">
    <citation type="submission" date="2025-08" db="UniProtKB">
        <authorList>
            <consortium name="Ensembl"/>
        </authorList>
    </citation>
    <scope>IDENTIFICATION</scope>
</reference>
<feature type="compositionally biased region" description="Pro residues" evidence="19">
    <location>
        <begin position="341"/>
        <end position="353"/>
    </location>
</feature>
<evidence type="ECO:0000256" key="3">
    <source>
        <dbReference type="ARBA" id="ARBA00004435"/>
    </source>
</evidence>
<dbReference type="CDD" id="cd06668">
    <property type="entry name" value="PDZ4_MUPP1-like"/>
    <property type="match status" value="1"/>
</dbReference>
<dbReference type="CDD" id="cd06671">
    <property type="entry name" value="PDZ7_MUPP1-PD6_PATJ-like"/>
    <property type="match status" value="1"/>
</dbReference>
<dbReference type="CDD" id="cd06667">
    <property type="entry name" value="PDZ2_MUPP1-like"/>
    <property type="match status" value="1"/>
</dbReference>
<feature type="domain" description="PDZ" evidence="20">
    <location>
        <begin position="698"/>
        <end position="773"/>
    </location>
</feature>
<dbReference type="FunFam" id="2.30.42.10:FF:000110">
    <property type="entry name" value="multiple PDZ domain protein isoform X2"/>
    <property type="match status" value="1"/>
</dbReference>
<keyword evidence="6" id="KW-0488">Methylation</keyword>
<dbReference type="FunFam" id="2.30.42.10:FF:000058">
    <property type="entry name" value="multiple PDZ domain protein isoform X1"/>
    <property type="match status" value="1"/>
</dbReference>
<evidence type="ECO:0000313" key="23">
    <source>
        <dbReference type="Proteomes" id="UP000694392"/>
    </source>
</evidence>
<dbReference type="CDD" id="cd06791">
    <property type="entry name" value="PDZ3_MUPP1-like"/>
    <property type="match status" value="1"/>
</dbReference>
<dbReference type="InterPro" id="IPR004172">
    <property type="entry name" value="L27_dom"/>
</dbReference>
<evidence type="ECO:0000256" key="9">
    <source>
        <dbReference type="ARBA" id="ARBA00022737"/>
    </source>
</evidence>
<evidence type="ECO:0000256" key="13">
    <source>
        <dbReference type="ARBA" id="ARBA00023273"/>
    </source>
</evidence>
<dbReference type="OMA" id="LEHMSHA"/>